<evidence type="ECO:0000259" key="6">
    <source>
        <dbReference type="SMART" id="SM00062"/>
    </source>
</evidence>
<gene>
    <name evidence="7" type="ORF">RHSP_75640</name>
</gene>
<evidence type="ECO:0000256" key="2">
    <source>
        <dbReference type="ARBA" id="ARBA00010333"/>
    </source>
</evidence>
<dbReference type="GO" id="GO:0042597">
    <property type="term" value="C:periplasmic space"/>
    <property type="evidence" value="ECO:0007669"/>
    <property type="project" value="UniProtKB-SubCell"/>
</dbReference>
<dbReference type="PANTHER" id="PTHR35936:SF37">
    <property type="entry name" value="AMINO ACID ABC TRANSPORTER SUBSTRATE-BINDING PROTEIN"/>
    <property type="match status" value="1"/>
</dbReference>
<feature type="signal peptide" evidence="5">
    <location>
        <begin position="1"/>
        <end position="25"/>
    </location>
</feature>
<keyword evidence="8" id="KW-1185">Reference proteome</keyword>
<dbReference type="AlphaFoldDB" id="N6V5H8"/>
<dbReference type="PROSITE" id="PS01039">
    <property type="entry name" value="SBP_BACTERIAL_3"/>
    <property type="match status" value="1"/>
</dbReference>
<evidence type="ECO:0000313" key="7">
    <source>
        <dbReference type="EMBL" id="ENN88411.1"/>
    </source>
</evidence>
<dbReference type="EMBL" id="AQHN01000028">
    <property type="protein sequence ID" value="ENN88411.1"/>
    <property type="molecule type" value="Genomic_DNA"/>
</dbReference>
<comment type="caution">
    <text evidence="7">The sequence shown here is derived from an EMBL/GenBank/DDBJ whole genome shotgun (WGS) entry which is preliminary data.</text>
</comment>
<feature type="domain" description="Solute-binding protein family 3/N-terminal" evidence="6">
    <location>
        <begin position="36"/>
        <end position="255"/>
    </location>
</feature>
<sequence length="262" mass="27606">MLRRVFLTLGLGTAALALTGSLALAGTLENIKARQKLVVAVLQDYPPYGSMGPDMKPTGIDIDVATQIAKHLRVGLELVPVTGANRIPFMQTGKVDIIIACLGKTAEREKIVTYSNPYIGEYNSVFGEESAAISRPTDLVGHSIGASRGGTEDLEVSKIAPAGADIQRFEDTASTLSAYATGQVDLVATGTATAHAFNEKSPRKLFVKIKMATEPAYVGVPKGDDEMKNVINQTIAALAKDGTLAEIAKKYLGDASAVDIAN</sequence>
<comment type="subcellular location">
    <subcellularLocation>
        <location evidence="1">Periplasm</location>
    </subcellularLocation>
</comment>
<dbReference type="PANTHER" id="PTHR35936">
    <property type="entry name" value="MEMBRANE-BOUND LYTIC MUREIN TRANSGLYCOSYLASE F"/>
    <property type="match status" value="1"/>
</dbReference>
<dbReference type="PATRIC" id="fig|363754.4.peg.1668"/>
<comment type="similarity">
    <text evidence="2 4">Belongs to the bacterial solute-binding protein 3 family.</text>
</comment>
<reference evidence="7 8" key="1">
    <citation type="journal article" date="2012" name="BMC Genomics">
        <title>Genomic basis of broad host range and environmental adaptability of Rhizobium tropici CIAT 899 and Rhizobium sp. PRF 81 which are used in inoculants for common bean (Phaseolus vulgaris L.).</title>
        <authorList>
            <person name="Ormeno-Orrillo E."/>
            <person name="Menna P."/>
            <person name="Almeida L.G."/>
            <person name="Ollero F.J."/>
            <person name="Nicolas M.F."/>
            <person name="Pains Rodrigues E."/>
            <person name="Shigueyoshi Nakatani A."/>
            <person name="Silva Batista J.S."/>
            <person name="Oliveira Chueire L.M."/>
            <person name="Souza R.C."/>
            <person name="Ribeiro Vasconcelos A.T."/>
            <person name="Megias M."/>
            <person name="Hungria M."/>
            <person name="Martinez-Romero E."/>
        </authorList>
    </citation>
    <scope>NUCLEOTIDE SEQUENCE [LARGE SCALE GENOMIC DNA]</scope>
    <source>
        <strain evidence="7 8">PRF 81</strain>
    </source>
</reference>
<evidence type="ECO:0000313" key="8">
    <source>
        <dbReference type="Proteomes" id="UP000012429"/>
    </source>
</evidence>
<proteinExistence type="inferred from homology"/>
<keyword evidence="3 5" id="KW-0732">Signal</keyword>
<dbReference type="Gene3D" id="3.40.190.10">
    <property type="entry name" value="Periplasmic binding protein-like II"/>
    <property type="match status" value="2"/>
</dbReference>
<dbReference type="STRING" id="363754.RHSP_75640"/>
<dbReference type="InterPro" id="IPR018313">
    <property type="entry name" value="SBP_3_CS"/>
</dbReference>
<dbReference type="SUPFAM" id="SSF53850">
    <property type="entry name" value="Periplasmic binding protein-like II"/>
    <property type="match status" value="1"/>
</dbReference>
<evidence type="ECO:0000256" key="4">
    <source>
        <dbReference type="RuleBase" id="RU003744"/>
    </source>
</evidence>
<evidence type="ECO:0000256" key="5">
    <source>
        <dbReference type="SAM" id="SignalP"/>
    </source>
</evidence>
<dbReference type="SMART" id="SM00062">
    <property type="entry name" value="PBPb"/>
    <property type="match status" value="1"/>
</dbReference>
<dbReference type="Pfam" id="PF00497">
    <property type="entry name" value="SBP_bac_3"/>
    <property type="match status" value="1"/>
</dbReference>
<feature type="chain" id="PRO_5004126378" evidence="5">
    <location>
        <begin position="26"/>
        <end position="262"/>
    </location>
</feature>
<dbReference type="InterPro" id="IPR001638">
    <property type="entry name" value="Solute-binding_3/MltF_N"/>
</dbReference>
<evidence type="ECO:0000256" key="3">
    <source>
        <dbReference type="ARBA" id="ARBA00022729"/>
    </source>
</evidence>
<protein>
    <submittedName>
        <fullName evidence="7">Extracellular solute-binding protein</fullName>
    </submittedName>
</protein>
<accession>N6V5H8</accession>
<organism evidence="7 8">
    <name type="scientific">Rhizobium freirei PRF 81</name>
    <dbReference type="NCBI Taxonomy" id="363754"/>
    <lineage>
        <taxon>Bacteria</taxon>
        <taxon>Pseudomonadati</taxon>
        <taxon>Pseudomonadota</taxon>
        <taxon>Alphaproteobacteria</taxon>
        <taxon>Hyphomicrobiales</taxon>
        <taxon>Rhizobiaceae</taxon>
        <taxon>Rhizobium/Agrobacterium group</taxon>
        <taxon>Rhizobium</taxon>
    </lineage>
</organism>
<name>N6V5H8_9HYPH</name>
<evidence type="ECO:0000256" key="1">
    <source>
        <dbReference type="ARBA" id="ARBA00004418"/>
    </source>
</evidence>
<dbReference type="Proteomes" id="UP000012429">
    <property type="component" value="Unassembled WGS sequence"/>
</dbReference>